<sequence>MNKSHIIKKPIKVKFVFCLLIGFLIGNSFTNLLLQDDTGEIHITIVYSSEKASWMTTAYTDFIDTWNDAHPDEKISIDMHPYGSSDSMIGILNEEISPTIWSPASSIWLPFLNTKWKDLTNNAELIINLSAAVKIIYSPIVIATWEAFNDTHNIKGFSDLHKLNLDSGINIKMAHTDPRLSNSGFMSVIMALSAASGTPSENLTLNDLTDKTNQKWLKEFESSAIMYGKSTGFLARYIM</sequence>
<comment type="caution">
    <text evidence="1">The sequence shown here is derived from an EMBL/GenBank/DDBJ whole genome shotgun (WGS) entry which is preliminary data.</text>
</comment>
<feature type="non-terminal residue" evidence="1">
    <location>
        <position position="239"/>
    </location>
</feature>
<name>A0A0F9P391_9ZZZZ</name>
<evidence type="ECO:0008006" key="2">
    <source>
        <dbReference type="Google" id="ProtNLM"/>
    </source>
</evidence>
<dbReference type="EMBL" id="LAZR01005994">
    <property type="protein sequence ID" value="KKM95560.1"/>
    <property type="molecule type" value="Genomic_DNA"/>
</dbReference>
<dbReference type="Pfam" id="PF13531">
    <property type="entry name" value="SBP_bac_11"/>
    <property type="match status" value="1"/>
</dbReference>
<dbReference type="AlphaFoldDB" id="A0A0F9P391"/>
<protein>
    <recommendedName>
        <fullName evidence="2">ABC transporter substrate-binding protein</fullName>
    </recommendedName>
</protein>
<organism evidence="1">
    <name type="scientific">marine sediment metagenome</name>
    <dbReference type="NCBI Taxonomy" id="412755"/>
    <lineage>
        <taxon>unclassified sequences</taxon>
        <taxon>metagenomes</taxon>
        <taxon>ecological metagenomes</taxon>
    </lineage>
</organism>
<dbReference type="SUPFAM" id="SSF53850">
    <property type="entry name" value="Periplasmic binding protein-like II"/>
    <property type="match status" value="1"/>
</dbReference>
<proteinExistence type="predicted"/>
<reference evidence="1" key="1">
    <citation type="journal article" date="2015" name="Nature">
        <title>Complex archaea that bridge the gap between prokaryotes and eukaryotes.</title>
        <authorList>
            <person name="Spang A."/>
            <person name="Saw J.H."/>
            <person name="Jorgensen S.L."/>
            <person name="Zaremba-Niedzwiedzka K."/>
            <person name="Martijn J."/>
            <person name="Lind A.E."/>
            <person name="van Eijk R."/>
            <person name="Schleper C."/>
            <person name="Guy L."/>
            <person name="Ettema T.J."/>
        </authorList>
    </citation>
    <scope>NUCLEOTIDE SEQUENCE</scope>
</reference>
<gene>
    <name evidence="1" type="ORF">LCGC14_1187070</name>
</gene>
<evidence type="ECO:0000313" key="1">
    <source>
        <dbReference type="EMBL" id="KKM95560.1"/>
    </source>
</evidence>
<accession>A0A0F9P391</accession>